<organism evidence="1 2">
    <name type="scientific">Falsibacillus albus</name>
    <dbReference type="NCBI Taxonomy" id="2478915"/>
    <lineage>
        <taxon>Bacteria</taxon>
        <taxon>Bacillati</taxon>
        <taxon>Bacillota</taxon>
        <taxon>Bacilli</taxon>
        <taxon>Bacillales</taxon>
        <taxon>Bacillaceae</taxon>
        <taxon>Falsibacillus</taxon>
    </lineage>
</organism>
<proteinExistence type="predicted"/>
<gene>
    <name evidence="1" type="ORF">D9X91_22165</name>
</gene>
<evidence type="ECO:0000313" key="1">
    <source>
        <dbReference type="EMBL" id="RLQ89953.1"/>
    </source>
</evidence>
<dbReference type="Proteomes" id="UP000276770">
    <property type="component" value="Unassembled WGS sequence"/>
</dbReference>
<dbReference type="RefSeq" id="WP_121682838.1">
    <property type="nucleotide sequence ID" value="NZ_RCVZ01000034.1"/>
</dbReference>
<dbReference type="EMBL" id="RCVZ01000034">
    <property type="protein sequence ID" value="RLQ89953.1"/>
    <property type="molecule type" value="Genomic_DNA"/>
</dbReference>
<comment type="caution">
    <text evidence="1">The sequence shown here is derived from an EMBL/GenBank/DDBJ whole genome shotgun (WGS) entry which is preliminary data.</text>
</comment>
<sequence>MYVQISRPERIHGFGQKIHIKPIRKEKVQYIKVKAIPHEDSEEVKRIKEKWKQMKEKRTNVTSKF</sequence>
<keyword evidence="2" id="KW-1185">Reference proteome</keyword>
<dbReference type="AlphaFoldDB" id="A0A3L7JGZ4"/>
<evidence type="ECO:0000313" key="2">
    <source>
        <dbReference type="Proteomes" id="UP000276770"/>
    </source>
</evidence>
<accession>A0A3L7JGZ4</accession>
<name>A0A3L7JGZ4_9BACI</name>
<protein>
    <submittedName>
        <fullName evidence="1">Uncharacterized protein</fullName>
    </submittedName>
</protein>
<reference evidence="1 2" key="1">
    <citation type="submission" date="2018-10" db="EMBL/GenBank/DDBJ databases">
        <title>Falsibacillus sp. genome draft.</title>
        <authorList>
            <person name="Shi S."/>
        </authorList>
    </citation>
    <scope>NUCLEOTIDE SEQUENCE [LARGE SCALE GENOMIC DNA]</scope>
    <source>
        <strain evidence="1 2">GY 10110</strain>
    </source>
</reference>